<dbReference type="EC" id="6.3.2.4" evidence="5"/>
<organism evidence="5">
    <name type="scientific">candidate division TA06 bacterium ADurb.Bin417</name>
    <dbReference type="NCBI Taxonomy" id="1852828"/>
    <lineage>
        <taxon>Bacteria</taxon>
        <taxon>Bacteria division TA06</taxon>
    </lineage>
</organism>
<dbReference type="EMBL" id="MWAK01000426">
    <property type="protein sequence ID" value="OPZ88991.1"/>
    <property type="molecule type" value="Genomic_DNA"/>
</dbReference>
<dbReference type="GO" id="GO:0008716">
    <property type="term" value="F:D-alanine-D-alanine ligase activity"/>
    <property type="evidence" value="ECO:0007669"/>
    <property type="project" value="UniProtKB-EC"/>
</dbReference>
<evidence type="ECO:0000256" key="1">
    <source>
        <dbReference type="ARBA" id="ARBA00010871"/>
    </source>
</evidence>
<protein>
    <submittedName>
        <fullName evidence="5">D-alanine--D-alanine ligase B</fullName>
        <ecNumber evidence="5">6.3.2.4</ecNumber>
    </submittedName>
</protein>
<dbReference type="PROSITE" id="PS50975">
    <property type="entry name" value="ATP_GRASP"/>
    <property type="match status" value="1"/>
</dbReference>
<dbReference type="Pfam" id="PF07478">
    <property type="entry name" value="Dala_Dala_lig_C"/>
    <property type="match status" value="1"/>
</dbReference>
<reference evidence="5" key="1">
    <citation type="submission" date="2017-02" db="EMBL/GenBank/DDBJ databases">
        <title>Delving into the versatile metabolic prowess of the omnipresent phylum Bacteroidetes.</title>
        <authorList>
            <person name="Nobu M.K."/>
            <person name="Mei R."/>
            <person name="Narihiro T."/>
            <person name="Kuroda K."/>
            <person name="Liu W.-T."/>
        </authorList>
    </citation>
    <scope>NUCLEOTIDE SEQUENCE</scope>
    <source>
        <strain evidence="5">ADurb.Bin417</strain>
    </source>
</reference>
<comment type="similarity">
    <text evidence="1">Belongs to the D-alanine--D-alanine ligase family.</text>
</comment>
<accession>A0A1V5M859</accession>
<dbReference type="Gene3D" id="3.30.1490.20">
    <property type="entry name" value="ATP-grasp fold, A domain"/>
    <property type="match status" value="1"/>
</dbReference>
<dbReference type="InterPro" id="IPR011095">
    <property type="entry name" value="Dala_Dala_lig_C"/>
</dbReference>
<keyword evidence="3" id="KW-0067">ATP-binding</keyword>
<dbReference type="InterPro" id="IPR013815">
    <property type="entry name" value="ATP_grasp_subdomain_1"/>
</dbReference>
<evidence type="ECO:0000259" key="4">
    <source>
        <dbReference type="PROSITE" id="PS50975"/>
    </source>
</evidence>
<dbReference type="Proteomes" id="UP000485484">
    <property type="component" value="Unassembled WGS sequence"/>
</dbReference>
<dbReference type="InterPro" id="IPR011761">
    <property type="entry name" value="ATP-grasp"/>
</dbReference>
<dbReference type="PANTHER" id="PTHR23132:SF23">
    <property type="entry name" value="D-ALANINE--D-ALANINE LIGASE B"/>
    <property type="match status" value="1"/>
</dbReference>
<keyword evidence="2 5" id="KW-0436">Ligase</keyword>
<dbReference type="PANTHER" id="PTHR23132">
    <property type="entry name" value="D-ALANINE--D-ALANINE LIGASE"/>
    <property type="match status" value="1"/>
</dbReference>
<gene>
    <name evidence="5" type="primary">ddlB_2</name>
    <name evidence="5" type="ORF">BWY73_01587</name>
</gene>
<evidence type="ECO:0000256" key="2">
    <source>
        <dbReference type="ARBA" id="ARBA00022598"/>
    </source>
</evidence>
<dbReference type="SUPFAM" id="SSF56059">
    <property type="entry name" value="Glutathione synthetase ATP-binding domain-like"/>
    <property type="match status" value="1"/>
</dbReference>
<proteinExistence type="inferred from homology"/>
<dbReference type="AlphaFoldDB" id="A0A1V5M859"/>
<evidence type="ECO:0000256" key="3">
    <source>
        <dbReference type="PROSITE-ProRule" id="PRU00409"/>
    </source>
</evidence>
<feature type="domain" description="ATP-grasp" evidence="4">
    <location>
        <begin position="39"/>
        <end position="242"/>
    </location>
</feature>
<keyword evidence="3" id="KW-0547">Nucleotide-binding</keyword>
<name>A0A1V5M859_UNCT6</name>
<evidence type="ECO:0000313" key="5">
    <source>
        <dbReference type="EMBL" id="OPZ88991.1"/>
    </source>
</evidence>
<dbReference type="GO" id="GO:0005524">
    <property type="term" value="F:ATP binding"/>
    <property type="evidence" value="ECO:0007669"/>
    <property type="project" value="UniProtKB-UniRule"/>
</dbReference>
<dbReference type="Gene3D" id="3.30.470.20">
    <property type="entry name" value="ATP-grasp fold, B domain"/>
    <property type="match status" value="1"/>
</dbReference>
<dbReference type="GO" id="GO:0046872">
    <property type="term" value="F:metal ion binding"/>
    <property type="evidence" value="ECO:0007669"/>
    <property type="project" value="InterPro"/>
</dbReference>
<comment type="caution">
    <text evidence="5">The sequence shown here is derived from an EMBL/GenBank/DDBJ whole genome shotgun (WGS) entry which is preliminary data.</text>
</comment>
<sequence length="270" mass="29798">MGWGVLRPFVRWELERQGARIVGSSARACFLADDKIAAKRRLNAAGLPTPPGVAVTDHGAALPAWLKPPLILKPSCEHMSRGLTLAETPEEARAHASSLLDRYRQPVLVETFIPGRELAVSLLETSGGLAVLPVLEWLPTGGEYRVLSAAFKLQESGLSRKDVRRPLLDPSQEDKLASLARRAFRTLGLQDYARFDLRLSPEGNFYFLEANTTPSLETAEALALSARWAGLDYPDLIQTILTAVRRRYLGNLVNMRKGHGNDETDERYGA</sequence>